<gene>
    <name evidence="4" type="ORF">GS660_01380</name>
</gene>
<feature type="domain" description="MmgE/PrpD N-terminal" evidence="2">
    <location>
        <begin position="18"/>
        <end position="254"/>
    </location>
</feature>
<dbReference type="EMBL" id="WWNR01000001">
    <property type="protein sequence ID" value="MZQ87745.1"/>
    <property type="molecule type" value="Genomic_DNA"/>
</dbReference>
<reference evidence="4 5" key="1">
    <citation type="submission" date="2020-01" db="EMBL/GenBank/DDBJ databases">
        <title>Frigidibacter albus SP32T (=CGMCC 1.13995T).</title>
        <authorList>
            <person name="Liao X."/>
        </authorList>
    </citation>
    <scope>NUCLEOTIDE SEQUENCE [LARGE SCALE GENOMIC DNA]</scope>
    <source>
        <strain evidence="4 5">SP32</strain>
    </source>
</reference>
<evidence type="ECO:0000313" key="5">
    <source>
        <dbReference type="Proteomes" id="UP000477083"/>
    </source>
</evidence>
<proteinExistence type="inferred from homology"/>
<dbReference type="GO" id="GO:0016829">
    <property type="term" value="F:lyase activity"/>
    <property type="evidence" value="ECO:0007669"/>
    <property type="project" value="InterPro"/>
</dbReference>
<comment type="similarity">
    <text evidence="1">Belongs to the PrpD family.</text>
</comment>
<dbReference type="Pfam" id="PF03972">
    <property type="entry name" value="MmgE_PrpD_N"/>
    <property type="match status" value="1"/>
</dbReference>
<dbReference type="InterPro" id="IPR042183">
    <property type="entry name" value="MmgE/PrpD_sf_1"/>
</dbReference>
<evidence type="ECO:0000256" key="1">
    <source>
        <dbReference type="ARBA" id="ARBA00006174"/>
    </source>
</evidence>
<protein>
    <submittedName>
        <fullName evidence="4">MmgE/PrpD family protein</fullName>
    </submittedName>
</protein>
<dbReference type="InterPro" id="IPR045337">
    <property type="entry name" value="MmgE_PrpD_C"/>
</dbReference>
<dbReference type="Gene3D" id="1.10.4100.10">
    <property type="entry name" value="2-methylcitrate dehydratase PrpD"/>
    <property type="match status" value="1"/>
</dbReference>
<dbReference type="SUPFAM" id="SSF103378">
    <property type="entry name" value="2-methylcitrate dehydratase PrpD"/>
    <property type="match status" value="1"/>
</dbReference>
<keyword evidence="5" id="KW-1185">Reference proteome</keyword>
<feature type="domain" description="MmgE/PrpD C-terminal" evidence="3">
    <location>
        <begin position="284"/>
        <end position="456"/>
    </location>
</feature>
<dbReference type="OrthoDB" id="9795089at2"/>
<evidence type="ECO:0000313" key="4">
    <source>
        <dbReference type="EMBL" id="MZQ87745.1"/>
    </source>
</evidence>
<organism evidence="4 5">
    <name type="scientific">Frigidibacter albus</name>
    <dbReference type="NCBI Taxonomy" id="1465486"/>
    <lineage>
        <taxon>Bacteria</taxon>
        <taxon>Pseudomonadati</taxon>
        <taxon>Pseudomonadota</taxon>
        <taxon>Alphaproteobacteria</taxon>
        <taxon>Rhodobacterales</taxon>
        <taxon>Paracoccaceae</taxon>
        <taxon>Frigidibacter</taxon>
    </lineage>
</organism>
<comment type="caution">
    <text evidence="4">The sequence shown here is derived from an EMBL/GenBank/DDBJ whole genome shotgun (WGS) entry which is preliminary data.</text>
</comment>
<dbReference type="Pfam" id="PF19305">
    <property type="entry name" value="MmgE_PrpD_C"/>
    <property type="match status" value="1"/>
</dbReference>
<evidence type="ECO:0000259" key="3">
    <source>
        <dbReference type="Pfam" id="PF19305"/>
    </source>
</evidence>
<dbReference type="Gene3D" id="3.30.1330.120">
    <property type="entry name" value="2-methylcitrate dehydratase PrpD"/>
    <property type="match status" value="1"/>
</dbReference>
<dbReference type="InterPro" id="IPR036148">
    <property type="entry name" value="MmgE/PrpD_sf"/>
</dbReference>
<dbReference type="InterPro" id="IPR005656">
    <property type="entry name" value="MmgE_PrpD"/>
</dbReference>
<sequence length="472" mass="50232">MNEQSTIDVAAGAETIAQKLSGFVEGLQGATIPGAARERARHLILDAVGIALASTQYDFAHRTLSALREFGEGPGEVIGYGARLPLRDAVMMNGFLVHGLDYDDTHTRGVIHATASCFPTAMGMAAAENLSGRDLLTSYIAGMEVATRLGSVAKGGFHQTGFHPTGLVGAFACALIAGKLRGLTAKQLSHAQGIALSMGSGSLEFLQDGAWTKRIHPGWAGVCGITAATLARNGFQGPRETYEGRFGLYASHLGPLLEACDLSIATEGLGEIWEVTQVAVKPLPACHFTHACADSAIALRNEHGLRPEMIEHVRALIPGEVVKTVCEPVRNKQRPQNSYDAQFSIPFAVASGLVHGRFGLSELEPEILNDPETLSIARKVDYEVDPNSAFPKYYSGEVIVKLKDGRELRHREHMNRGASDRPLSSAEIIAKFRENAAMALSASAVDRIEAAVLGLDDGMSARSLSAILAGRG</sequence>
<dbReference type="InterPro" id="IPR042188">
    <property type="entry name" value="MmgE/PrpD_sf_2"/>
</dbReference>
<name>A0A6L8VBT6_9RHOB</name>
<dbReference type="AlphaFoldDB" id="A0A6L8VBT6"/>
<dbReference type="RefSeq" id="WP_161342628.1">
    <property type="nucleotide sequence ID" value="NZ_BMGW01000001.1"/>
</dbReference>
<evidence type="ECO:0000259" key="2">
    <source>
        <dbReference type="Pfam" id="PF03972"/>
    </source>
</evidence>
<dbReference type="PANTHER" id="PTHR16943">
    <property type="entry name" value="2-METHYLCITRATE DEHYDRATASE-RELATED"/>
    <property type="match status" value="1"/>
</dbReference>
<accession>A0A6L8VBT6</accession>
<dbReference type="PANTHER" id="PTHR16943:SF8">
    <property type="entry name" value="2-METHYLCITRATE DEHYDRATASE"/>
    <property type="match status" value="1"/>
</dbReference>
<dbReference type="InterPro" id="IPR045336">
    <property type="entry name" value="MmgE_PrpD_N"/>
</dbReference>
<dbReference type="Proteomes" id="UP000477083">
    <property type="component" value="Unassembled WGS sequence"/>
</dbReference>